<sequence>MHSLVEEMGKELSVHSPTDPGEWEFLTDSKNVCDVLKDGTGTKKIIGVSLDIDEIDELRIHYEAFKRMRNLRFLNIYTKRWGVKEEFRCYLHEDFNYLPPQLRLLRWDGCPMRRMPSSFCPENLVKIQMQGSKLEKLWEGIHSLPRFKDMDLSRSTNLKEIPNLSMATALETLNLGHCSSLVELPSFIQYLQKLKTIDMSYCENLEILPTGVNLKSLEQLTLSGCSRLKSFPEISTNISALSLEETGIEEFPPNLRLENLVYLNTSRLESEKLWERVQPLTPLMAMISPSLMMRLFLTDIPTLVELPSSFQNLSKLETLIITDCINLETLPNGINFESLSSLSLSGCSRLTSFPDISTNISLLLLDETGIEEVPWWIENFSNLDIMSMKECKSLKHVSLNISKLKRLWKVDFSDCGALTEVSLNDSPCAVAMVTDNHHSKLSILDEDEDDYHASYMPSIDFKNCFNLNQEALVETLTVLAKLILPGEEVPSHFTHQASGNPSSLTIPLLPSFLSKRFFRVRVCVVVMSGSDYYGGHLNVKCQFKGRSGKKFEYYGDLRPYFNATEKGSNLFIFDCRFRLYEYVIDAPPQAELNYDHVDIELHATNLFHENGKTPSRLKRWGVRLLDDNSTAENGLGSPNTLLPHVCEADEDNMVIDECHETEQGHEECGDISVEAERCTKRMRTT</sequence>
<keyword evidence="2" id="KW-0677">Repeat</keyword>
<accession>A0A6D2L1N1</accession>
<dbReference type="Pfam" id="PF20160">
    <property type="entry name" value="C-JID"/>
    <property type="match status" value="1"/>
</dbReference>
<dbReference type="InterPro" id="IPR011713">
    <property type="entry name" value="Leu-rich_rpt_3"/>
</dbReference>
<evidence type="ECO:0000256" key="1">
    <source>
        <dbReference type="ARBA" id="ARBA00022614"/>
    </source>
</evidence>
<dbReference type="Pfam" id="PF07725">
    <property type="entry name" value="LRR_3"/>
    <property type="match status" value="1"/>
</dbReference>
<dbReference type="PANTHER" id="PTHR11017">
    <property type="entry name" value="LEUCINE-RICH REPEAT-CONTAINING PROTEIN"/>
    <property type="match status" value="1"/>
</dbReference>
<evidence type="ECO:0000313" key="5">
    <source>
        <dbReference type="Proteomes" id="UP000467841"/>
    </source>
</evidence>
<evidence type="ECO:0000259" key="3">
    <source>
        <dbReference type="Pfam" id="PF20160"/>
    </source>
</evidence>
<dbReference type="InterPro" id="IPR044974">
    <property type="entry name" value="Disease_R_plants"/>
</dbReference>
<organism evidence="4 5">
    <name type="scientific">Microthlaspi erraticum</name>
    <dbReference type="NCBI Taxonomy" id="1685480"/>
    <lineage>
        <taxon>Eukaryota</taxon>
        <taxon>Viridiplantae</taxon>
        <taxon>Streptophyta</taxon>
        <taxon>Embryophyta</taxon>
        <taxon>Tracheophyta</taxon>
        <taxon>Spermatophyta</taxon>
        <taxon>Magnoliopsida</taxon>
        <taxon>eudicotyledons</taxon>
        <taxon>Gunneridae</taxon>
        <taxon>Pentapetalae</taxon>
        <taxon>rosids</taxon>
        <taxon>malvids</taxon>
        <taxon>Brassicales</taxon>
        <taxon>Brassicaceae</taxon>
        <taxon>Coluteocarpeae</taxon>
        <taxon>Microthlaspi</taxon>
    </lineage>
</organism>
<keyword evidence="1" id="KW-0433">Leucine-rich repeat</keyword>
<dbReference type="InterPro" id="IPR045344">
    <property type="entry name" value="C-JID"/>
</dbReference>
<evidence type="ECO:0000256" key="2">
    <source>
        <dbReference type="ARBA" id="ARBA00022737"/>
    </source>
</evidence>
<proteinExistence type="predicted"/>
<protein>
    <recommendedName>
        <fullName evidence="3">C-JID domain-containing protein</fullName>
    </recommendedName>
</protein>
<dbReference type="Gene3D" id="3.80.10.10">
    <property type="entry name" value="Ribonuclease Inhibitor"/>
    <property type="match status" value="2"/>
</dbReference>
<dbReference type="OrthoDB" id="1107890at2759"/>
<name>A0A6D2L1N1_9BRAS</name>
<dbReference type="PANTHER" id="PTHR11017:SF569">
    <property type="entry name" value="DISEASE RESISTANCE PROTEIN"/>
    <property type="match status" value="1"/>
</dbReference>
<comment type="caution">
    <text evidence="4">The sequence shown here is derived from an EMBL/GenBank/DDBJ whole genome shotgun (WGS) entry which is preliminary data.</text>
</comment>
<dbReference type="Proteomes" id="UP000467841">
    <property type="component" value="Unassembled WGS sequence"/>
</dbReference>
<gene>
    <name evidence="4" type="ORF">MERR_LOCUS45586</name>
</gene>
<dbReference type="InterPro" id="IPR032675">
    <property type="entry name" value="LRR_dom_sf"/>
</dbReference>
<reference evidence="4" key="1">
    <citation type="submission" date="2020-01" db="EMBL/GenBank/DDBJ databases">
        <authorList>
            <person name="Mishra B."/>
        </authorList>
    </citation>
    <scope>NUCLEOTIDE SEQUENCE [LARGE SCALE GENOMIC DNA]</scope>
</reference>
<keyword evidence="5" id="KW-1185">Reference proteome</keyword>
<feature type="domain" description="C-JID" evidence="3">
    <location>
        <begin position="484"/>
        <end position="562"/>
    </location>
</feature>
<dbReference type="FunFam" id="3.80.10.10:FF:000386">
    <property type="entry name" value="Disease resistance protein RPS4"/>
    <property type="match status" value="1"/>
</dbReference>
<dbReference type="SUPFAM" id="SSF52058">
    <property type="entry name" value="L domain-like"/>
    <property type="match status" value="1"/>
</dbReference>
<dbReference type="AlphaFoldDB" id="A0A6D2L1N1"/>
<evidence type="ECO:0000313" key="4">
    <source>
        <dbReference type="EMBL" id="CAA7058350.1"/>
    </source>
</evidence>
<dbReference type="GO" id="GO:0006952">
    <property type="term" value="P:defense response"/>
    <property type="evidence" value="ECO:0007669"/>
    <property type="project" value="InterPro"/>
</dbReference>
<dbReference type="EMBL" id="CACVBM020001718">
    <property type="protein sequence ID" value="CAA7058350.1"/>
    <property type="molecule type" value="Genomic_DNA"/>
</dbReference>